<keyword evidence="2" id="KW-1185">Reference proteome</keyword>
<protein>
    <submittedName>
        <fullName evidence="1">Uncharacterized protein</fullName>
    </submittedName>
</protein>
<evidence type="ECO:0000313" key="2">
    <source>
        <dbReference type="Proteomes" id="UP001059596"/>
    </source>
</evidence>
<name>A0A9P9YFH5_9MUSC</name>
<evidence type="ECO:0000313" key="1">
    <source>
        <dbReference type="EMBL" id="KAI8035833.1"/>
    </source>
</evidence>
<accession>A0A9P9YFH5</accession>
<reference evidence="1" key="1">
    <citation type="journal article" date="2023" name="Genome Biol. Evol.">
        <title>Long-read-based Genome Assembly of Drosophila gunungcola Reveals Fewer Chemosensory Genes in Flower-breeding Species.</title>
        <authorList>
            <person name="Negi A."/>
            <person name="Liao B.Y."/>
            <person name="Yeh S.D."/>
        </authorList>
    </citation>
    <scope>NUCLEOTIDE SEQUENCE</scope>
    <source>
        <strain evidence="1">Sukarami</strain>
    </source>
</reference>
<dbReference type="AlphaFoldDB" id="A0A9P9YFH5"/>
<dbReference type="Proteomes" id="UP001059596">
    <property type="component" value="Unassembled WGS sequence"/>
</dbReference>
<proteinExistence type="predicted"/>
<sequence length="36" mass="4061">MRPFVLKVYTNSEIECICRKAATNNGNATERGRCLT</sequence>
<comment type="caution">
    <text evidence="1">The sequence shown here is derived from an EMBL/GenBank/DDBJ whole genome shotgun (WGS) entry which is preliminary data.</text>
</comment>
<dbReference type="EMBL" id="JAMKOV010000028">
    <property type="protein sequence ID" value="KAI8035833.1"/>
    <property type="molecule type" value="Genomic_DNA"/>
</dbReference>
<gene>
    <name evidence="1" type="ORF">M5D96_011264</name>
</gene>
<organism evidence="1 2">
    <name type="scientific">Drosophila gunungcola</name>
    <name type="common">fruit fly</name>
    <dbReference type="NCBI Taxonomy" id="103775"/>
    <lineage>
        <taxon>Eukaryota</taxon>
        <taxon>Metazoa</taxon>
        <taxon>Ecdysozoa</taxon>
        <taxon>Arthropoda</taxon>
        <taxon>Hexapoda</taxon>
        <taxon>Insecta</taxon>
        <taxon>Pterygota</taxon>
        <taxon>Neoptera</taxon>
        <taxon>Endopterygota</taxon>
        <taxon>Diptera</taxon>
        <taxon>Brachycera</taxon>
        <taxon>Muscomorpha</taxon>
        <taxon>Ephydroidea</taxon>
        <taxon>Drosophilidae</taxon>
        <taxon>Drosophila</taxon>
        <taxon>Sophophora</taxon>
    </lineage>
</organism>